<keyword evidence="4" id="KW-1003">Cell membrane</keyword>
<evidence type="ECO:0000259" key="16">
    <source>
        <dbReference type="PROSITE" id="PS51004"/>
    </source>
</evidence>
<keyword evidence="18" id="KW-1185">Reference proteome</keyword>
<sequence length="976" mass="107400">MRRREREGRGQRQTPSVSSDKAVKDLVCSLHPLPSLLDLSDVHRFLSASEPHSPSLHLSSPYPSLPSSSHSCIAPSMALCVSPSAARRYPVFLGRPHRSAVRQEPLLIQRILQVNRTLYIGARDDLFRVELDGVAGEEMFYSKKRTWEPNKNDIRVCRMKGKHEDECRNFMKVLLSRQEGLFICGTNAFNPLCANYTGDTLEMVGETISGMARCPYDPRHANVALFADGSLFTATVTDFLAIDAVIYRSLGDGPALRTVKHDSKWFREPYFVSAVEWGQHIYFFFREMAMEFSYLEKVVVSRVARVCKGDLGGSQRVLEKQWTSFLKARLNCSVPGDAHFYFNVLHSTSPVIRLHGRDTVLGVFSTPANSIPGSAVCAFDMQQLASVFEGRFKEQKFPESIWTAVPDELVPKPRPGGCAVQGSRFNSSTAFPDEVLNFVKTHPLMDEAVPSIGQRPWIVRTMVRYQLSKIVVDTAAGPYRNHTLLFLGSDTGTVLKFLVHPREDNRAAYSSVFLEEFEGFNPDKCGADSPSARRMLAMSLDRPSRSLLLAFPACVVRVPLARCQQHARCMKNCIALRDPYCGWTRGSTCSFLEPGTRLPFEQDVEHGNTSHLGDCDESILALFGRSAGLGEVERIDFQTTQLQSSQINTRSQSISRSGALAQHGQAPRAQRVSHNCSCYRYIALAGLLQESFVEEPEGLVSVNLLVLSAVSAFATGAALSGLAVCWFMRHQHRRRACSGGAGSSSGRRKGDKEQSMLPQGGGGSVVSVTRPCGGGDRPPPRGQSETLLAPLMVQNGWPKPVGGVMRLSQPDLDPGLLPTPEQTPLQQKRPPPGLRLSAGDPSWDQSQTYLNSAGTPCPPPSSLPQSREHGTRPGAPLRNSAGEYPYPVTPQDSPERRRVVSAPNTELDFGDSLRWNPETLNFNSNNASSSSRHHYPSRAPPALSRAALHSTQGLGSLADFSKLLHKSTNDRTPSGQ</sequence>
<evidence type="ECO:0000256" key="10">
    <source>
        <dbReference type="ARBA" id="ARBA00023136"/>
    </source>
</evidence>
<evidence type="ECO:0000256" key="1">
    <source>
        <dbReference type="ARBA" id="ARBA00004251"/>
    </source>
</evidence>
<dbReference type="GO" id="GO:0007411">
    <property type="term" value="P:axon guidance"/>
    <property type="evidence" value="ECO:0007669"/>
    <property type="project" value="TreeGrafter"/>
</dbReference>
<evidence type="ECO:0000256" key="7">
    <source>
        <dbReference type="ARBA" id="ARBA00022782"/>
    </source>
</evidence>
<feature type="non-terminal residue" evidence="17">
    <location>
        <position position="1"/>
    </location>
</feature>
<dbReference type="GO" id="GO:0045499">
    <property type="term" value="F:chemorepellent activity"/>
    <property type="evidence" value="ECO:0007669"/>
    <property type="project" value="TreeGrafter"/>
</dbReference>
<dbReference type="InterPro" id="IPR001627">
    <property type="entry name" value="Semap_dom"/>
</dbReference>
<evidence type="ECO:0000256" key="6">
    <source>
        <dbReference type="ARBA" id="ARBA00022729"/>
    </source>
</evidence>
<feature type="transmembrane region" description="Helical" evidence="15">
    <location>
        <begin position="704"/>
        <end position="728"/>
    </location>
</feature>
<evidence type="ECO:0000256" key="12">
    <source>
        <dbReference type="ARBA" id="ARBA00023180"/>
    </source>
</evidence>
<dbReference type="GO" id="GO:0030215">
    <property type="term" value="F:semaphorin receptor binding"/>
    <property type="evidence" value="ECO:0007669"/>
    <property type="project" value="InterPro"/>
</dbReference>
<comment type="caution">
    <text evidence="13">Lacks conserved residue(s) required for the propagation of feature annotation.</text>
</comment>
<feature type="compositionally biased region" description="Polar residues" evidence="14">
    <location>
        <begin position="843"/>
        <end position="854"/>
    </location>
</feature>
<keyword evidence="6" id="KW-0732">Signal</keyword>
<proteinExistence type="inferred from homology"/>
<keyword evidence="5 15" id="KW-0812">Transmembrane</keyword>
<dbReference type="SUPFAM" id="SSF101912">
    <property type="entry name" value="Sema domain"/>
    <property type="match status" value="1"/>
</dbReference>
<feature type="compositionally biased region" description="Low complexity" evidence="14">
    <location>
        <begin position="921"/>
        <end position="930"/>
    </location>
</feature>
<dbReference type="Gene3D" id="3.30.1680.10">
    <property type="entry name" value="ligand-binding face of the semaphorins, domain 2"/>
    <property type="match status" value="1"/>
</dbReference>
<keyword evidence="7" id="KW-0221">Differentiation</keyword>
<feature type="domain" description="Sema" evidence="16">
    <location>
        <begin position="76"/>
        <end position="560"/>
    </location>
</feature>
<evidence type="ECO:0000256" key="11">
    <source>
        <dbReference type="ARBA" id="ARBA00023157"/>
    </source>
</evidence>
<protein>
    <submittedName>
        <fullName evidence="17">SEM6A protein</fullName>
    </submittedName>
</protein>
<feature type="region of interest" description="Disordered" evidence="14">
    <location>
        <begin position="800"/>
        <end position="945"/>
    </location>
</feature>
<evidence type="ECO:0000313" key="18">
    <source>
        <dbReference type="Proteomes" id="UP000736164"/>
    </source>
</evidence>
<comment type="caution">
    <text evidence="17">The sequence shown here is derived from an EMBL/GenBank/DDBJ whole genome shotgun (WGS) entry which is preliminary data.</text>
</comment>
<evidence type="ECO:0000256" key="2">
    <source>
        <dbReference type="ARBA" id="ARBA00009492"/>
    </source>
</evidence>
<keyword evidence="11" id="KW-1015">Disulfide bond</keyword>
<evidence type="ECO:0000256" key="9">
    <source>
        <dbReference type="ARBA" id="ARBA00022989"/>
    </source>
</evidence>
<dbReference type="PROSITE" id="PS51004">
    <property type="entry name" value="SEMA"/>
    <property type="match status" value="1"/>
</dbReference>
<evidence type="ECO:0000256" key="14">
    <source>
        <dbReference type="SAM" id="MobiDB-lite"/>
    </source>
</evidence>
<dbReference type="Gene3D" id="2.130.10.10">
    <property type="entry name" value="YVTN repeat-like/Quinoprotein amine dehydrogenase"/>
    <property type="match status" value="1"/>
</dbReference>
<accession>A0A8J7P6X1</accession>
<dbReference type="AlphaFoldDB" id="A0A8J7P6X1"/>
<name>A0A8J7P6X1_ATRSP</name>
<comment type="similarity">
    <text evidence="2">Belongs to the semaphorin family.</text>
</comment>
<dbReference type="EMBL" id="JAAWVO010074238">
    <property type="protein sequence ID" value="MBN3325120.1"/>
    <property type="molecule type" value="Genomic_DNA"/>
</dbReference>
<keyword evidence="10 15" id="KW-0472">Membrane</keyword>
<comment type="subcellular location">
    <subcellularLocation>
        <location evidence="1">Cell membrane</location>
        <topology evidence="1">Single-pass type I membrane protein</topology>
    </subcellularLocation>
</comment>
<feature type="region of interest" description="Disordered" evidence="14">
    <location>
        <begin position="736"/>
        <end position="784"/>
    </location>
</feature>
<dbReference type="PANTHER" id="PTHR11036:SF10">
    <property type="entry name" value="SEMAPHORIN-6B"/>
    <property type="match status" value="1"/>
</dbReference>
<feature type="region of interest" description="Disordered" evidence="14">
    <location>
        <begin position="1"/>
        <end position="21"/>
    </location>
</feature>
<dbReference type="InterPro" id="IPR015943">
    <property type="entry name" value="WD40/YVTN_repeat-like_dom_sf"/>
</dbReference>
<dbReference type="GO" id="GO:0005886">
    <property type="term" value="C:plasma membrane"/>
    <property type="evidence" value="ECO:0007669"/>
    <property type="project" value="UniProtKB-SubCell"/>
</dbReference>
<keyword evidence="12" id="KW-0325">Glycoprotein</keyword>
<keyword evidence="3" id="KW-0217">Developmental protein</keyword>
<evidence type="ECO:0000256" key="8">
    <source>
        <dbReference type="ARBA" id="ARBA00022902"/>
    </source>
</evidence>
<reference evidence="17" key="1">
    <citation type="journal article" date="2021" name="Cell">
        <title>Tracing the genetic footprints of vertebrate landing in non-teleost ray-finned fishes.</title>
        <authorList>
            <person name="Bi X."/>
            <person name="Wang K."/>
            <person name="Yang L."/>
            <person name="Pan H."/>
            <person name="Jiang H."/>
            <person name="Wei Q."/>
            <person name="Fang M."/>
            <person name="Yu H."/>
            <person name="Zhu C."/>
            <person name="Cai Y."/>
            <person name="He Y."/>
            <person name="Gan X."/>
            <person name="Zeng H."/>
            <person name="Yu D."/>
            <person name="Zhu Y."/>
            <person name="Jiang H."/>
            <person name="Qiu Q."/>
            <person name="Yang H."/>
            <person name="Zhang Y.E."/>
            <person name="Wang W."/>
            <person name="Zhu M."/>
            <person name="He S."/>
            <person name="Zhang G."/>
        </authorList>
    </citation>
    <scope>NUCLEOTIDE SEQUENCE</scope>
    <source>
        <strain evidence="17">Allg_001</strain>
    </source>
</reference>
<dbReference type="GO" id="GO:0030335">
    <property type="term" value="P:positive regulation of cell migration"/>
    <property type="evidence" value="ECO:0007669"/>
    <property type="project" value="TreeGrafter"/>
</dbReference>
<dbReference type="InterPro" id="IPR036352">
    <property type="entry name" value="Semap_dom_sf"/>
</dbReference>
<dbReference type="PANTHER" id="PTHR11036">
    <property type="entry name" value="SEMAPHORIN"/>
    <property type="match status" value="1"/>
</dbReference>
<dbReference type="SUPFAM" id="SSF103575">
    <property type="entry name" value="Plexin repeat"/>
    <property type="match status" value="1"/>
</dbReference>
<evidence type="ECO:0000313" key="17">
    <source>
        <dbReference type="EMBL" id="MBN3325120.1"/>
    </source>
</evidence>
<gene>
    <name evidence="17" type="primary">Sema6a_0</name>
    <name evidence="17" type="ORF">GTO95_0004228</name>
</gene>
<evidence type="ECO:0000256" key="4">
    <source>
        <dbReference type="ARBA" id="ARBA00022475"/>
    </source>
</evidence>
<dbReference type="Pfam" id="PF01403">
    <property type="entry name" value="Sema"/>
    <property type="match status" value="1"/>
</dbReference>
<organism evidence="17 18">
    <name type="scientific">Atractosteus spatula</name>
    <name type="common">Alligator gar</name>
    <name type="synonym">Lepisosteus spatula</name>
    <dbReference type="NCBI Taxonomy" id="7917"/>
    <lineage>
        <taxon>Eukaryota</taxon>
        <taxon>Metazoa</taxon>
        <taxon>Chordata</taxon>
        <taxon>Craniata</taxon>
        <taxon>Vertebrata</taxon>
        <taxon>Euteleostomi</taxon>
        <taxon>Actinopterygii</taxon>
        <taxon>Neopterygii</taxon>
        <taxon>Holostei</taxon>
        <taxon>Semionotiformes</taxon>
        <taxon>Lepisosteidae</taxon>
        <taxon>Atractosteus</taxon>
    </lineage>
</organism>
<dbReference type="SMART" id="SM00630">
    <property type="entry name" value="Sema"/>
    <property type="match status" value="1"/>
</dbReference>
<dbReference type="GO" id="GO:0001755">
    <property type="term" value="P:neural crest cell migration"/>
    <property type="evidence" value="ECO:0007669"/>
    <property type="project" value="TreeGrafter"/>
</dbReference>
<evidence type="ECO:0000256" key="5">
    <source>
        <dbReference type="ARBA" id="ARBA00022692"/>
    </source>
</evidence>
<dbReference type="GO" id="GO:0071526">
    <property type="term" value="P:semaphorin-plexin signaling pathway"/>
    <property type="evidence" value="ECO:0007669"/>
    <property type="project" value="TreeGrafter"/>
</dbReference>
<dbReference type="Proteomes" id="UP000736164">
    <property type="component" value="Unassembled WGS sequence"/>
</dbReference>
<dbReference type="FunFam" id="2.130.10.10:FF:000028">
    <property type="entry name" value="semaphorin-6A isoform X1"/>
    <property type="match status" value="1"/>
</dbReference>
<keyword evidence="9 15" id="KW-1133">Transmembrane helix</keyword>
<evidence type="ECO:0000256" key="3">
    <source>
        <dbReference type="ARBA" id="ARBA00022473"/>
    </source>
</evidence>
<dbReference type="InterPro" id="IPR027231">
    <property type="entry name" value="Semaphorin"/>
</dbReference>
<evidence type="ECO:0000256" key="13">
    <source>
        <dbReference type="PROSITE-ProRule" id="PRU00352"/>
    </source>
</evidence>
<feature type="compositionally biased region" description="Basic and acidic residues" evidence="14">
    <location>
        <begin position="1"/>
        <end position="10"/>
    </location>
</feature>
<feature type="non-terminal residue" evidence="17">
    <location>
        <position position="976"/>
    </location>
</feature>
<keyword evidence="8" id="KW-0524">Neurogenesis</keyword>
<evidence type="ECO:0000256" key="15">
    <source>
        <dbReference type="SAM" id="Phobius"/>
    </source>
</evidence>